<dbReference type="Pfam" id="PF13576">
    <property type="entry name" value="Pentapeptide_3"/>
    <property type="match status" value="2"/>
</dbReference>
<dbReference type="Gene3D" id="2.160.20.80">
    <property type="entry name" value="E3 ubiquitin-protein ligase SopA"/>
    <property type="match status" value="1"/>
</dbReference>
<dbReference type="AlphaFoldDB" id="A0AA96GE53"/>
<evidence type="ECO:0000313" key="1">
    <source>
        <dbReference type="EMBL" id="WNM57064.1"/>
    </source>
</evidence>
<sequence length="228" mass="26300">MGQKNFHCKYPTCALESVYPDGFCILHDPNPEKNFHKFQEAVDKVQEATPKRNVINLSGVIFPANWSMNKWKETASLDRNVSFWNATFQGEVGFDHDWFEGSIFDYAIFEKKVSFSQCGIQGNLSFRYAKFKEGILFDDAALPHITFDHAFFQKEVIVGKDFSLTVYFMEMVSFDNATFQEEVSFTNTIFHKGVTFKNAIFKGKILLIPTHLKFHAENIDTQNFPPET</sequence>
<proteinExistence type="predicted"/>
<dbReference type="RefSeq" id="WP_312641123.1">
    <property type="nucleotide sequence ID" value="NZ_CP116967.1"/>
</dbReference>
<reference evidence="1 2" key="1">
    <citation type="submission" date="2023-01" db="EMBL/GenBank/DDBJ databases">
        <title>Cultivation and genomic characterization of new, ubiquitous marine nitrite-oxidizing bacteria from the Nitrospirales.</title>
        <authorList>
            <person name="Mueller A.J."/>
            <person name="Daebeler A."/>
            <person name="Herbold C.W."/>
            <person name="Kirkegaard R.H."/>
            <person name="Daims H."/>
        </authorList>
    </citation>
    <scope>NUCLEOTIDE SEQUENCE [LARGE SCALE GENOMIC DNA]</scope>
    <source>
        <strain evidence="1 2">VA</strain>
    </source>
</reference>
<protein>
    <submittedName>
        <fullName evidence="1">Pentapeptide repeat-containing protein</fullName>
    </submittedName>
</protein>
<dbReference type="EMBL" id="CP116967">
    <property type="protein sequence ID" value="WNM57064.1"/>
    <property type="molecule type" value="Genomic_DNA"/>
</dbReference>
<gene>
    <name evidence="1" type="ORF">PP769_13905</name>
</gene>
<keyword evidence="2" id="KW-1185">Reference proteome</keyword>
<accession>A0AA96GE53</accession>
<evidence type="ECO:0000313" key="2">
    <source>
        <dbReference type="Proteomes" id="UP001302719"/>
    </source>
</evidence>
<organism evidence="1 2">
    <name type="scientific">Candidatus Nitrospira allomarina</name>
    <dbReference type="NCBI Taxonomy" id="3020900"/>
    <lineage>
        <taxon>Bacteria</taxon>
        <taxon>Pseudomonadati</taxon>
        <taxon>Nitrospirota</taxon>
        <taxon>Nitrospiria</taxon>
        <taxon>Nitrospirales</taxon>
        <taxon>Nitrospiraceae</taxon>
        <taxon>Nitrospira</taxon>
    </lineage>
</organism>
<dbReference type="KEGG" id="nall:PP769_13905"/>
<dbReference type="InterPro" id="IPR001646">
    <property type="entry name" value="5peptide_repeat"/>
</dbReference>
<name>A0AA96GE53_9BACT</name>
<dbReference type="Proteomes" id="UP001302719">
    <property type="component" value="Chromosome"/>
</dbReference>